<dbReference type="EMBL" id="RJVU01058740">
    <property type="protein sequence ID" value="ROJ94871.1"/>
    <property type="molecule type" value="Genomic_DNA"/>
</dbReference>
<evidence type="ECO:0000313" key="3">
    <source>
        <dbReference type="Proteomes" id="UP000281406"/>
    </source>
</evidence>
<accession>A0A3N0XWD7</accession>
<comment type="caution">
    <text evidence="2">The sequence shown here is derived from an EMBL/GenBank/DDBJ whole genome shotgun (WGS) entry which is preliminary data.</text>
</comment>
<proteinExistence type="predicted"/>
<reference evidence="2 3" key="1">
    <citation type="submission" date="2018-10" db="EMBL/GenBank/DDBJ databases">
        <title>Genome assembly for a Yunnan-Guizhou Plateau 3E fish, Anabarilius grahami (Regan), and its evolutionary and genetic applications.</title>
        <authorList>
            <person name="Jiang W."/>
        </authorList>
    </citation>
    <scope>NUCLEOTIDE SEQUENCE [LARGE SCALE GENOMIC DNA]</scope>
    <source>
        <strain evidence="2">AG-KIZ</strain>
        <tissue evidence="2">Muscle</tissue>
    </source>
</reference>
<name>A0A3N0XWD7_ANAGA</name>
<evidence type="ECO:0000256" key="1">
    <source>
        <dbReference type="SAM" id="MobiDB-lite"/>
    </source>
</evidence>
<evidence type="ECO:0000313" key="2">
    <source>
        <dbReference type="EMBL" id="ROJ94871.1"/>
    </source>
</evidence>
<dbReference type="AlphaFoldDB" id="A0A3N0XWD7"/>
<organism evidence="2 3">
    <name type="scientific">Anabarilius grahami</name>
    <name type="common">Kanglang fish</name>
    <name type="synonym">Barilius grahami</name>
    <dbReference type="NCBI Taxonomy" id="495550"/>
    <lineage>
        <taxon>Eukaryota</taxon>
        <taxon>Metazoa</taxon>
        <taxon>Chordata</taxon>
        <taxon>Craniata</taxon>
        <taxon>Vertebrata</taxon>
        <taxon>Euteleostomi</taxon>
        <taxon>Actinopterygii</taxon>
        <taxon>Neopterygii</taxon>
        <taxon>Teleostei</taxon>
        <taxon>Ostariophysi</taxon>
        <taxon>Cypriniformes</taxon>
        <taxon>Xenocyprididae</taxon>
        <taxon>Xenocypridinae</taxon>
        <taxon>Xenocypridinae incertae sedis</taxon>
        <taxon>Anabarilius</taxon>
    </lineage>
</organism>
<sequence length="283" mass="30718">MNAAVNYYTMYLVRSDASWDREHSALLSISNASHLGQEMGAGATLLRASPGISTTSSRTQAFPEKQCGSIPWPNASFCRTVSLTEPLTLCWDAEDNEVLGKHQNCVLITPEGPQLPQAMLGRIEKCLFCTMKRQATLMITDQCPEHDFPLGFRRNCTGVLINMSVCWQVAVAPKLINEIINSAYPSAPQVQSRETADTEPEGLRLSGNTHSDSHERRSMPLTALSVALSRSFTFPVSLSLTLFPPAVSVSHSVTLAPPLSLSLSLSLPPFLSAGDITEPLQAC</sequence>
<protein>
    <submittedName>
        <fullName evidence="2">Uncharacterized protein</fullName>
    </submittedName>
</protein>
<gene>
    <name evidence="2" type="ORF">DPX16_8075</name>
</gene>
<keyword evidence="3" id="KW-1185">Reference proteome</keyword>
<dbReference type="Proteomes" id="UP000281406">
    <property type="component" value="Unassembled WGS sequence"/>
</dbReference>
<feature type="region of interest" description="Disordered" evidence="1">
    <location>
        <begin position="187"/>
        <end position="217"/>
    </location>
</feature>